<gene>
    <name evidence="3" type="ORF">KSL4_0613</name>
</gene>
<evidence type="ECO:0000313" key="4">
    <source>
        <dbReference type="Proteomes" id="UP000199047"/>
    </source>
</evidence>
<keyword evidence="4" id="KW-1185">Reference proteome</keyword>
<name>A0ABM9V7L7_9LACO</name>
<dbReference type="Proteomes" id="UP000199047">
    <property type="component" value="Unassembled WGS sequence"/>
</dbReference>
<dbReference type="InterPro" id="IPR026345">
    <property type="entry name" value="Adh_isopep-form_adh_dom"/>
</dbReference>
<comment type="caution">
    <text evidence="3">The sequence shown here is derived from an EMBL/GenBank/DDBJ whole genome shotgun (WGS) entry which is preliminary data.</text>
</comment>
<reference evidence="3 4" key="1">
    <citation type="submission" date="2015-12" db="EMBL/GenBank/DDBJ databases">
        <authorList>
            <person name="Andreevskaya M."/>
        </authorList>
    </citation>
    <scope>NUCLEOTIDE SEQUENCE [LARGE SCALE GENOMIC DNA]</scope>
    <source>
        <strain evidence="3 4">KSL4-2</strain>
    </source>
</reference>
<feature type="domain" description="Adhesin isopeptide-forming adherence" evidence="2">
    <location>
        <begin position="10"/>
        <end position="72"/>
    </location>
</feature>
<protein>
    <recommendedName>
        <fullName evidence="2">Adhesin isopeptide-forming adherence domain-containing protein</fullName>
    </recommendedName>
</protein>
<dbReference type="NCBIfam" id="TIGR04228">
    <property type="entry name" value="isopep_sspB_C2"/>
    <property type="match status" value="1"/>
</dbReference>
<dbReference type="Pfam" id="PF17998">
    <property type="entry name" value="AgI_II_C2"/>
    <property type="match status" value="1"/>
</dbReference>
<evidence type="ECO:0000259" key="2">
    <source>
        <dbReference type="Pfam" id="PF17998"/>
    </source>
</evidence>
<dbReference type="EMBL" id="FBTB01000019">
    <property type="protein sequence ID" value="CUW17097.1"/>
    <property type="molecule type" value="Genomic_DNA"/>
</dbReference>
<accession>A0ABM9V7L7</accession>
<proteinExistence type="predicted"/>
<organism evidence="3 4">
    <name type="scientific">Leuconostoc inhae</name>
    <dbReference type="NCBI Taxonomy" id="178001"/>
    <lineage>
        <taxon>Bacteria</taxon>
        <taxon>Bacillati</taxon>
        <taxon>Bacillota</taxon>
        <taxon>Bacilli</taxon>
        <taxon>Lactobacillales</taxon>
        <taxon>Lactobacillaceae</taxon>
        <taxon>Leuconostoc</taxon>
    </lineage>
</organism>
<dbReference type="Gene3D" id="2.60.40.740">
    <property type="match status" value="1"/>
</dbReference>
<sequence>MDEVTLTWDIQKGKWTTTAKDTAAFLKAHGGNKLQIMFHPVVKDDATGVLKNTAVQNDFGQEYQTDTVENNITPDPKPTPVTPVAPEKTLPNTGSTNILSQAWQAVTELFK</sequence>
<evidence type="ECO:0000256" key="1">
    <source>
        <dbReference type="SAM" id="MobiDB-lite"/>
    </source>
</evidence>
<feature type="region of interest" description="Disordered" evidence="1">
    <location>
        <begin position="68"/>
        <end position="96"/>
    </location>
</feature>
<evidence type="ECO:0000313" key="3">
    <source>
        <dbReference type="EMBL" id="CUW17097.1"/>
    </source>
</evidence>